<dbReference type="AlphaFoldDB" id="A0A914CWQ7"/>
<proteinExistence type="predicted"/>
<dbReference type="Proteomes" id="UP000887540">
    <property type="component" value="Unplaced"/>
</dbReference>
<protein>
    <submittedName>
        <fullName evidence="2">Uncharacterized protein</fullName>
    </submittedName>
</protein>
<sequence length="313" mass="36138">MIDKLKEIKLVDEENSNFLRTQLLEAKQYLKTDYRLHLKFESKVADHCLKYALSDEKDIYMQMLCDPYADEDPHKLVCSRLISKETGVYIKRYSFSAPQGGKSSADRMAAYMKRQVRDQLDRNKDVRNGQELFNAMVDGSQLNGVSVYLCDLNDKEPQTYSAKIPHLTDFGDFIFPILGGIKAYRYYEIGSGKMLDERLLQNKENRGIISVKQEGGATFEKSSENVYFWVFSSYLEGSNKGKAATEIFDMDQKFVDPESEPKDKEDAIFEDSDEGCPAAYKSFAALLRHMTEEKHLKVFQRYRVEDYALMAYT</sequence>
<dbReference type="PANTHER" id="PTHR33845:SF1">
    <property type="entry name" value="C2H2-TYPE DOMAIN-CONTAINING PROTEIN"/>
    <property type="match status" value="1"/>
</dbReference>
<accession>A0A914CWQ7</accession>
<name>A0A914CWQ7_9BILA</name>
<keyword evidence="1" id="KW-1185">Reference proteome</keyword>
<evidence type="ECO:0000313" key="2">
    <source>
        <dbReference type="WBParaSite" id="ACRNAN_scaffold15030.g18132.t1"/>
    </source>
</evidence>
<dbReference type="PANTHER" id="PTHR33845">
    <property type="entry name" value="C2H2-TYPE DOMAIN-CONTAINING PROTEIN"/>
    <property type="match status" value="1"/>
</dbReference>
<dbReference type="WBParaSite" id="ACRNAN_scaffold15030.g18132.t1">
    <property type="protein sequence ID" value="ACRNAN_scaffold15030.g18132.t1"/>
    <property type="gene ID" value="ACRNAN_scaffold15030.g18132"/>
</dbReference>
<evidence type="ECO:0000313" key="1">
    <source>
        <dbReference type="Proteomes" id="UP000887540"/>
    </source>
</evidence>
<organism evidence="1 2">
    <name type="scientific">Acrobeloides nanus</name>
    <dbReference type="NCBI Taxonomy" id="290746"/>
    <lineage>
        <taxon>Eukaryota</taxon>
        <taxon>Metazoa</taxon>
        <taxon>Ecdysozoa</taxon>
        <taxon>Nematoda</taxon>
        <taxon>Chromadorea</taxon>
        <taxon>Rhabditida</taxon>
        <taxon>Tylenchina</taxon>
        <taxon>Cephalobomorpha</taxon>
        <taxon>Cephaloboidea</taxon>
        <taxon>Cephalobidae</taxon>
        <taxon>Acrobeloides</taxon>
    </lineage>
</organism>
<reference evidence="2" key="1">
    <citation type="submission" date="2022-11" db="UniProtKB">
        <authorList>
            <consortium name="WormBaseParasite"/>
        </authorList>
    </citation>
    <scope>IDENTIFICATION</scope>
</reference>